<reference evidence="2" key="1">
    <citation type="submission" date="2018-04" db="EMBL/GenBank/DDBJ databases">
        <title>Whole genome sequencing of Hypsizygus marmoreus.</title>
        <authorList>
            <person name="Choi I.-G."/>
            <person name="Min B."/>
            <person name="Kim J.-G."/>
            <person name="Kim S."/>
            <person name="Oh Y.-L."/>
            <person name="Kong W.-S."/>
            <person name="Park H."/>
            <person name="Jeong J."/>
            <person name="Song E.-S."/>
        </authorList>
    </citation>
    <scope>NUCLEOTIDE SEQUENCE [LARGE SCALE GENOMIC DNA]</scope>
    <source>
        <strain evidence="2">51987-8</strain>
    </source>
</reference>
<proteinExistence type="predicted"/>
<evidence type="ECO:0000313" key="2">
    <source>
        <dbReference type="EMBL" id="RDB19605.1"/>
    </source>
</evidence>
<sequence>MRTSSPSLERSPAALPMIPMIPKITSNGHNTPQDDSRSSSNQQDRLCVAIRLQSKRARWRRISNRARLVYMDQLEWLGSKESKNDCAQDSSTPSLIVFAIPGVGGLAQGKSDWARSWQSNSLRCTDNATHQGKLGRSRAIAGREGRGGQRTVRLLPHVLGHTLTIILIPADVDSLNACGQNRMNKEGRGERMRRVHRRRRTFVRVVVLSSRSDTTRLRHANPKPHNQSRHPRSNDTTLTPGTAQSLPTTTTAPRITAPPSRMRTSDGRERQEGRKPEQQQACTTPGERARRGRDEKGGRSGCSTALVTSDDDERRSSSSQLVSTL</sequence>
<accession>A0A369JGR5</accession>
<dbReference type="EMBL" id="LUEZ02000077">
    <property type="protein sequence ID" value="RDB19605.1"/>
    <property type="molecule type" value="Genomic_DNA"/>
</dbReference>
<comment type="caution">
    <text evidence="2">The sequence shown here is derived from an EMBL/GenBank/DDBJ whole genome shotgun (WGS) entry which is preliminary data.</text>
</comment>
<feature type="compositionally biased region" description="Basic residues" evidence="1">
    <location>
        <begin position="217"/>
        <end position="231"/>
    </location>
</feature>
<dbReference type="Proteomes" id="UP000076154">
    <property type="component" value="Unassembled WGS sequence"/>
</dbReference>
<keyword evidence="3" id="KW-1185">Reference proteome</keyword>
<dbReference type="InParanoid" id="A0A369JGR5"/>
<feature type="region of interest" description="Disordered" evidence="1">
    <location>
        <begin position="208"/>
        <end position="325"/>
    </location>
</feature>
<organism evidence="2 3">
    <name type="scientific">Hypsizygus marmoreus</name>
    <name type="common">White beech mushroom</name>
    <name type="synonym">Agaricus marmoreus</name>
    <dbReference type="NCBI Taxonomy" id="39966"/>
    <lineage>
        <taxon>Eukaryota</taxon>
        <taxon>Fungi</taxon>
        <taxon>Dikarya</taxon>
        <taxon>Basidiomycota</taxon>
        <taxon>Agaricomycotina</taxon>
        <taxon>Agaricomycetes</taxon>
        <taxon>Agaricomycetidae</taxon>
        <taxon>Agaricales</taxon>
        <taxon>Tricholomatineae</taxon>
        <taxon>Lyophyllaceae</taxon>
        <taxon>Hypsizygus</taxon>
    </lineage>
</organism>
<feature type="compositionally biased region" description="Low complexity" evidence="1">
    <location>
        <begin position="247"/>
        <end position="259"/>
    </location>
</feature>
<feature type="compositionally biased region" description="Basic and acidic residues" evidence="1">
    <location>
        <begin position="263"/>
        <end position="277"/>
    </location>
</feature>
<dbReference type="AlphaFoldDB" id="A0A369JGR5"/>
<feature type="compositionally biased region" description="Polar residues" evidence="1">
    <location>
        <begin position="234"/>
        <end position="246"/>
    </location>
</feature>
<protein>
    <submittedName>
        <fullName evidence="2">Uncharacterized protein</fullName>
    </submittedName>
</protein>
<evidence type="ECO:0000256" key="1">
    <source>
        <dbReference type="SAM" id="MobiDB-lite"/>
    </source>
</evidence>
<feature type="region of interest" description="Disordered" evidence="1">
    <location>
        <begin position="1"/>
        <end position="45"/>
    </location>
</feature>
<name>A0A369JGR5_HYPMA</name>
<feature type="compositionally biased region" description="Basic and acidic residues" evidence="1">
    <location>
        <begin position="287"/>
        <end position="298"/>
    </location>
</feature>
<evidence type="ECO:0000313" key="3">
    <source>
        <dbReference type="Proteomes" id="UP000076154"/>
    </source>
</evidence>
<gene>
    <name evidence="2" type="ORF">Hypma_013292</name>
</gene>